<keyword evidence="3" id="KW-1185">Reference proteome</keyword>
<organism evidence="2">
    <name type="scientific">Oryza barthii</name>
    <dbReference type="NCBI Taxonomy" id="65489"/>
    <lineage>
        <taxon>Eukaryota</taxon>
        <taxon>Viridiplantae</taxon>
        <taxon>Streptophyta</taxon>
        <taxon>Embryophyta</taxon>
        <taxon>Tracheophyta</taxon>
        <taxon>Spermatophyta</taxon>
        <taxon>Magnoliopsida</taxon>
        <taxon>Liliopsida</taxon>
        <taxon>Poales</taxon>
        <taxon>Poaceae</taxon>
        <taxon>BOP clade</taxon>
        <taxon>Oryzoideae</taxon>
        <taxon>Oryzeae</taxon>
        <taxon>Oryzinae</taxon>
        <taxon>Oryza</taxon>
    </lineage>
</organism>
<dbReference type="SUPFAM" id="SSF52047">
    <property type="entry name" value="RNI-like"/>
    <property type="match status" value="1"/>
</dbReference>
<dbReference type="InterPro" id="IPR053197">
    <property type="entry name" value="F-box_SCFL_complex_component"/>
</dbReference>
<dbReference type="CDD" id="cd22160">
    <property type="entry name" value="F-box_AtFBL13-like"/>
    <property type="match status" value="1"/>
</dbReference>
<dbReference type="Proteomes" id="UP000026960">
    <property type="component" value="Chromosome 4"/>
</dbReference>
<feature type="domain" description="F-box" evidence="1">
    <location>
        <begin position="18"/>
        <end position="57"/>
    </location>
</feature>
<reference evidence="2" key="2">
    <citation type="submission" date="2015-03" db="UniProtKB">
        <authorList>
            <consortium name="EnsemblPlants"/>
        </authorList>
    </citation>
    <scope>IDENTIFICATION</scope>
</reference>
<proteinExistence type="predicted"/>
<dbReference type="InterPro" id="IPR032675">
    <property type="entry name" value="LRR_dom_sf"/>
</dbReference>
<dbReference type="Pfam" id="PF00646">
    <property type="entry name" value="F-box"/>
    <property type="match status" value="1"/>
</dbReference>
<evidence type="ECO:0000313" key="3">
    <source>
        <dbReference type="Proteomes" id="UP000026960"/>
    </source>
</evidence>
<dbReference type="InterPro" id="IPR036047">
    <property type="entry name" value="F-box-like_dom_sf"/>
</dbReference>
<dbReference type="PANTHER" id="PTHR34223">
    <property type="entry name" value="OS11G0201299 PROTEIN"/>
    <property type="match status" value="1"/>
</dbReference>
<dbReference type="PANTHER" id="PTHR34223:SF113">
    <property type="entry name" value="OS04G0207100 PROTEIN"/>
    <property type="match status" value="1"/>
</dbReference>
<name>A0A0D3FT03_9ORYZ</name>
<evidence type="ECO:0000259" key="1">
    <source>
        <dbReference type="SMART" id="SM00256"/>
    </source>
</evidence>
<dbReference type="Gene3D" id="1.20.1280.50">
    <property type="match status" value="1"/>
</dbReference>
<dbReference type="SUPFAM" id="SSF81383">
    <property type="entry name" value="F-box domain"/>
    <property type="match status" value="1"/>
</dbReference>
<dbReference type="Gramene" id="OBART04G04110.1">
    <property type="protein sequence ID" value="OBART04G04110.1"/>
    <property type="gene ID" value="OBART04G04110"/>
</dbReference>
<evidence type="ECO:0000313" key="2">
    <source>
        <dbReference type="EnsemblPlants" id="OBART04G04110.1"/>
    </source>
</evidence>
<protein>
    <recommendedName>
        <fullName evidence="1">F-box domain-containing protein</fullName>
    </recommendedName>
</protein>
<dbReference type="InterPro" id="IPR001810">
    <property type="entry name" value="F-box_dom"/>
</dbReference>
<sequence length="426" mass="48645">MGEPHAGEDRGDDYLGTLPDCLLHKVMSFLPARQAVQTCVLSRRWRDLWRSMPCIDIDDDDFVGGASTATTGQLSRKVRWRQLMDFASNLLEFHDVHVIDFKPPFLERFRLHLAHSWTAPYIRAWKGTRLVECCILGGFRHRPAAADIAVGVGVPLFRLPWLPSVSTSRLKRLHLSGLVLDGCFGECICSSCPVLEAMELKSCSCEFNKIESATLKSLAIHGCRSCFLEGTTLAIKTPRLTSLLLRITVYYELRVRLVDRMNYLIEASIREKSYEPINFDNDLCKSLGALASVRNLKLSWSRSMDSPHGEFPNFPTFQKLTTLHLYKCNMCLNLNILLSFLQKAPSLERVILQNCKFPVAPRKRKRSTKVDRHKIPPECKGLITSESRASKHIEITYQDDDFCNLIKLFSCNWRKLEEYTITLTKV</sequence>
<dbReference type="AlphaFoldDB" id="A0A0D3FT03"/>
<dbReference type="PaxDb" id="65489-OBART04G04110.1"/>
<accession>A0A0D3FT03</accession>
<reference evidence="2" key="1">
    <citation type="journal article" date="2009" name="Rice">
        <title>De Novo Next Generation Sequencing of Plant Genomes.</title>
        <authorList>
            <person name="Rounsley S."/>
            <person name="Marri P.R."/>
            <person name="Yu Y."/>
            <person name="He R."/>
            <person name="Sisneros N."/>
            <person name="Goicoechea J.L."/>
            <person name="Lee S.J."/>
            <person name="Angelova A."/>
            <person name="Kudrna D."/>
            <person name="Luo M."/>
            <person name="Affourtit J."/>
            <person name="Desany B."/>
            <person name="Knight J."/>
            <person name="Niazi F."/>
            <person name="Egholm M."/>
            <person name="Wing R.A."/>
        </authorList>
    </citation>
    <scope>NUCLEOTIDE SEQUENCE [LARGE SCALE GENOMIC DNA]</scope>
    <source>
        <strain evidence="2">cv. IRGC 105608</strain>
    </source>
</reference>
<dbReference type="InterPro" id="IPR053781">
    <property type="entry name" value="F-box_AtFBL13-like"/>
</dbReference>
<dbReference type="SMART" id="SM00256">
    <property type="entry name" value="FBOX"/>
    <property type="match status" value="1"/>
</dbReference>
<dbReference type="HOGENOM" id="CLU_003068_3_0_1"/>
<dbReference type="EnsemblPlants" id="OBART04G04110.1">
    <property type="protein sequence ID" value="OBART04G04110.1"/>
    <property type="gene ID" value="OBART04G04110"/>
</dbReference>
<dbReference type="Gene3D" id="3.80.10.10">
    <property type="entry name" value="Ribonuclease Inhibitor"/>
    <property type="match status" value="1"/>
</dbReference>